<accession>A0ABQ9I4Q9</accession>
<reference evidence="2 3" key="1">
    <citation type="submission" date="2023-02" db="EMBL/GenBank/DDBJ databases">
        <title>LHISI_Scaffold_Assembly.</title>
        <authorList>
            <person name="Stuart O.P."/>
            <person name="Cleave R."/>
            <person name="Magrath M.J.L."/>
            <person name="Mikheyev A.S."/>
        </authorList>
    </citation>
    <scope>NUCLEOTIDE SEQUENCE [LARGE SCALE GENOMIC DNA]</scope>
    <source>
        <strain evidence="2">Daus_M_001</strain>
        <tissue evidence="2">Leg muscle</tissue>
    </source>
</reference>
<name>A0ABQ9I4Q9_9NEOP</name>
<dbReference type="Proteomes" id="UP001159363">
    <property type="component" value="Chromosome 3"/>
</dbReference>
<dbReference type="EMBL" id="JARBHB010000003">
    <property type="protein sequence ID" value="KAJ8890933.1"/>
    <property type="molecule type" value="Genomic_DNA"/>
</dbReference>
<evidence type="ECO:0000313" key="3">
    <source>
        <dbReference type="Proteomes" id="UP001159363"/>
    </source>
</evidence>
<evidence type="ECO:0000256" key="1">
    <source>
        <dbReference type="SAM" id="MobiDB-lite"/>
    </source>
</evidence>
<feature type="region of interest" description="Disordered" evidence="1">
    <location>
        <begin position="507"/>
        <end position="528"/>
    </location>
</feature>
<feature type="region of interest" description="Disordered" evidence="1">
    <location>
        <begin position="567"/>
        <end position="629"/>
    </location>
</feature>
<gene>
    <name evidence="2" type="ORF">PR048_010442</name>
</gene>
<keyword evidence="3" id="KW-1185">Reference proteome</keyword>
<evidence type="ECO:0000313" key="2">
    <source>
        <dbReference type="EMBL" id="KAJ8890933.1"/>
    </source>
</evidence>
<protein>
    <submittedName>
        <fullName evidence="2">Uncharacterized protein</fullName>
    </submittedName>
</protein>
<sequence>MELLSDGSHGFALFLTISRFRVLRFLSVKIGSRPERAALAQCPSTIHLRRKNATVDLGLFTFRSIARLDSPLRWQSTITPLSKSDSSVPRAISLSTGSILAYSVLRPHKSTDVLNYLSSRVPNYFLVDGITIHRGQRSGSPKLLDDRDRRRLGRIVRANRAGTLAQITATFDAGGVRRVSSRSVQHALSYTVYGSRRPTRVPLLIAQHWAQCLTWAREVAKWTLEDWKHVAWSDESRYRLFRTDGSVRVWCKLNEAMNPGCQQGTVQAGGGSVMCGPFMDFSFPDNGGMFQQDDEPSRRATDVRDWFEEHSGEFQRIVWPARFPDMNPIERVWDMVGRAIRTPRSCKPRNIREIWAAIRTSQEVIRPLLESVPLRWLACSPPTLAEPGPIPGLVHSGTFACENRGGRCRWSAGFLWDLPFPLPFHSGAAMLTSLHPHRLSRNRFFRDAQISQLIFASVKSKEIWAALYIEVLISDECECGAVPERNGGGNWKPPRKLADEWHRPTRLPQEINGGITPREIEPEGPTSLHGRARRRIDAGASYQCDAGPEGGGVWRVPRRGRRTVRLMSGGGERAPDPGAAWRGGAAGMRGGEGNRGRDAGRDEAGGGSRPAGGRVQRHDAARTTRERHSVHTRYKAAKHARLPGRTGFNPRPGRPRIFASGNRAGECRWSAGFLGDIPFLTPLHSATAPYSPLFALIGSQDIDVKSRPNLFTHSLFLL</sequence>
<comment type="caution">
    <text evidence="2">The sequence shown here is derived from an EMBL/GenBank/DDBJ whole genome shotgun (WGS) entry which is preliminary data.</text>
</comment>
<feature type="compositionally biased region" description="Basic and acidic residues" evidence="1">
    <location>
        <begin position="592"/>
        <end position="604"/>
    </location>
</feature>
<organism evidence="2 3">
    <name type="scientific">Dryococelus australis</name>
    <dbReference type="NCBI Taxonomy" id="614101"/>
    <lineage>
        <taxon>Eukaryota</taxon>
        <taxon>Metazoa</taxon>
        <taxon>Ecdysozoa</taxon>
        <taxon>Arthropoda</taxon>
        <taxon>Hexapoda</taxon>
        <taxon>Insecta</taxon>
        <taxon>Pterygota</taxon>
        <taxon>Neoptera</taxon>
        <taxon>Polyneoptera</taxon>
        <taxon>Phasmatodea</taxon>
        <taxon>Verophasmatodea</taxon>
        <taxon>Anareolatae</taxon>
        <taxon>Phasmatidae</taxon>
        <taxon>Eurycanthinae</taxon>
        <taxon>Dryococelus</taxon>
    </lineage>
</organism>
<feature type="compositionally biased region" description="Basic and acidic residues" evidence="1">
    <location>
        <begin position="616"/>
        <end position="629"/>
    </location>
</feature>
<dbReference type="InterPro" id="IPR036397">
    <property type="entry name" value="RNaseH_sf"/>
</dbReference>
<proteinExistence type="predicted"/>
<dbReference type="Gene3D" id="3.30.420.10">
    <property type="entry name" value="Ribonuclease H-like superfamily/Ribonuclease H"/>
    <property type="match status" value="2"/>
</dbReference>